<sequence length="93" mass="10126">MFFYYVLSSGGKLSKRDPEFSAFGRVAALRESGHLSSAVLSWLLSTGCGFSTSFGACTRSNSDLSIITGVEKSIFSVWWPEMSLTDAITKVRS</sequence>
<keyword evidence="3" id="KW-1185">Reference proteome</keyword>
<name>A0A3S5CQL0_9PLAT</name>
<dbReference type="Gene3D" id="1.10.1160.10">
    <property type="entry name" value="Glutamyl-trna Synthetase, Domain 2"/>
    <property type="match status" value="1"/>
</dbReference>
<evidence type="ECO:0000256" key="1">
    <source>
        <dbReference type="ARBA" id="ARBA00022917"/>
    </source>
</evidence>
<protein>
    <submittedName>
        <fullName evidence="2">Uncharacterized protein</fullName>
    </submittedName>
</protein>
<evidence type="ECO:0000313" key="3">
    <source>
        <dbReference type="Proteomes" id="UP000784294"/>
    </source>
</evidence>
<dbReference type="EMBL" id="CAAALY010263903">
    <property type="protein sequence ID" value="VEL40159.1"/>
    <property type="molecule type" value="Genomic_DNA"/>
</dbReference>
<dbReference type="InterPro" id="IPR020061">
    <property type="entry name" value="Glu_tRNA_lig_a-bdl"/>
</dbReference>
<keyword evidence="1" id="KW-0648">Protein biosynthesis</keyword>
<dbReference type="GO" id="GO:0005524">
    <property type="term" value="F:ATP binding"/>
    <property type="evidence" value="ECO:0007669"/>
    <property type="project" value="InterPro"/>
</dbReference>
<accession>A0A3S5CQL0</accession>
<dbReference type="AlphaFoldDB" id="A0A3S5CQL0"/>
<dbReference type="Proteomes" id="UP000784294">
    <property type="component" value="Unassembled WGS sequence"/>
</dbReference>
<reference evidence="2" key="1">
    <citation type="submission" date="2018-11" db="EMBL/GenBank/DDBJ databases">
        <authorList>
            <consortium name="Pathogen Informatics"/>
        </authorList>
    </citation>
    <scope>NUCLEOTIDE SEQUENCE</scope>
</reference>
<evidence type="ECO:0000313" key="2">
    <source>
        <dbReference type="EMBL" id="VEL40159.1"/>
    </source>
</evidence>
<proteinExistence type="predicted"/>
<comment type="caution">
    <text evidence="2">The sequence shown here is derived from an EMBL/GenBank/DDBJ whole genome shotgun (WGS) entry which is preliminary data.</text>
</comment>
<dbReference type="GO" id="GO:0006412">
    <property type="term" value="P:translation"/>
    <property type="evidence" value="ECO:0007669"/>
    <property type="project" value="UniProtKB-KW"/>
</dbReference>
<gene>
    <name evidence="2" type="ORF">PXEA_LOCUS33599</name>
</gene>
<organism evidence="2 3">
    <name type="scientific">Protopolystoma xenopodis</name>
    <dbReference type="NCBI Taxonomy" id="117903"/>
    <lineage>
        <taxon>Eukaryota</taxon>
        <taxon>Metazoa</taxon>
        <taxon>Spiralia</taxon>
        <taxon>Lophotrochozoa</taxon>
        <taxon>Platyhelminthes</taxon>
        <taxon>Monogenea</taxon>
        <taxon>Polyopisthocotylea</taxon>
        <taxon>Polystomatidea</taxon>
        <taxon>Polystomatidae</taxon>
        <taxon>Protopolystoma</taxon>
    </lineage>
</organism>